<gene>
    <name evidence="1" type="ordered locus">HRM2_19660</name>
</gene>
<dbReference type="STRING" id="177437.HRM2_19660"/>
<proteinExistence type="predicted"/>
<sequence length="147" mass="17190">MNFILHSLFRRIVMAMVVVFMASSLWAAEISEYERTRMCFTNFIRCELTRTGAVSPFNGKPFEITMINLFDAVHEGDLLIVTGAVDCFVDNKHEHLYTAVGIRKLMGQEKVGFFVVKKQDFTILAPELMRYPYKERCDWTQYWIDID</sequence>
<dbReference type="eggNOG" id="ENOG5032X77">
    <property type="taxonomic scope" value="Bacteria"/>
</dbReference>
<protein>
    <submittedName>
        <fullName evidence="1">Uncharacterized protein</fullName>
    </submittedName>
</protein>
<dbReference type="EMBL" id="CP001087">
    <property type="protein sequence ID" value="ACN15067.1"/>
    <property type="molecule type" value="Genomic_DNA"/>
</dbReference>
<evidence type="ECO:0000313" key="2">
    <source>
        <dbReference type="Proteomes" id="UP000000442"/>
    </source>
</evidence>
<reference evidence="1 2" key="1">
    <citation type="journal article" date="2009" name="Environ. Microbiol.">
        <title>Genome sequence of Desulfobacterium autotrophicum HRM2, a marine sulfate reducer oxidizing organic carbon completely to carbon dioxide.</title>
        <authorList>
            <person name="Strittmatter A.W."/>
            <person name="Liesegang H."/>
            <person name="Rabus R."/>
            <person name="Decker I."/>
            <person name="Amann J."/>
            <person name="Andres S."/>
            <person name="Henne A."/>
            <person name="Fricke W.F."/>
            <person name="Martinez-Arias R."/>
            <person name="Bartels D."/>
            <person name="Goesmann A."/>
            <person name="Krause L."/>
            <person name="Puehler A."/>
            <person name="Klenk H.P."/>
            <person name="Richter M."/>
            <person name="Schuler M."/>
            <person name="Gloeckner F.O."/>
            <person name="Meyerdierks A."/>
            <person name="Gottschalk G."/>
            <person name="Amann R."/>
        </authorList>
    </citation>
    <scope>NUCLEOTIDE SEQUENCE [LARGE SCALE GENOMIC DNA]</scope>
    <source>
        <strain evidence="2">ATCC 43914 / DSM 3382 / HRM2</strain>
    </source>
</reference>
<organism evidence="1 2">
    <name type="scientific">Desulforapulum autotrophicum (strain ATCC 43914 / DSM 3382 / VKM B-1955 / HRM2)</name>
    <name type="common">Desulfobacterium autotrophicum</name>
    <dbReference type="NCBI Taxonomy" id="177437"/>
    <lineage>
        <taxon>Bacteria</taxon>
        <taxon>Pseudomonadati</taxon>
        <taxon>Thermodesulfobacteriota</taxon>
        <taxon>Desulfobacteria</taxon>
        <taxon>Desulfobacterales</taxon>
        <taxon>Desulfobacteraceae</taxon>
        <taxon>Desulforapulum</taxon>
    </lineage>
</organism>
<dbReference type="HOGENOM" id="CLU_148547_0_0_7"/>
<keyword evidence="2" id="KW-1185">Reference proteome</keyword>
<dbReference type="Proteomes" id="UP000000442">
    <property type="component" value="Chromosome"/>
</dbReference>
<dbReference type="RefSeq" id="WP_015903848.1">
    <property type="nucleotide sequence ID" value="NC_012108.1"/>
</dbReference>
<accession>C0QCJ0</accession>
<dbReference type="AlphaFoldDB" id="C0QCJ0"/>
<dbReference type="KEGG" id="dat:HRM2_19660"/>
<name>C0QCJ0_DESAH</name>
<evidence type="ECO:0000313" key="1">
    <source>
        <dbReference type="EMBL" id="ACN15067.1"/>
    </source>
</evidence>